<dbReference type="KEGG" id="knv:Pan216_01620"/>
<evidence type="ECO:0000256" key="4">
    <source>
        <dbReference type="ARBA" id="ARBA00022679"/>
    </source>
</evidence>
<dbReference type="RefSeq" id="WP_145253443.1">
    <property type="nucleotide sequence ID" value="NZ_CP036279.1"/>
</dbReference>
<dbReference type="InterPro" id="IPR003374">
    <property type="entry name" value="ApbE-like_sf"/>
</dbReference>
<dbReference type="PIRSF" id="PIRSF006268">
    <property type="entry name" value="ApbE"/>
    <property type="match status" value="1"/>
</dbReference>
<keyword evidence="3 10" id="KW-0285">Flavoprotein</keyword>
<proteinExistence type="inferred from homology"/>
<feature type="binding site" evidence="11">
    <location>
        <position position="178"/>
    </location>
    <ligand>
        <name>Mg(2+)</name>
        <dbReference type="ChEBI" id="CHEBI:18420"/>
    </ligand>
</feature>
<accession>A0A518AX95</accession>
<dbReference type="GO" id="GO:0046872">
    <property type="term" value="F:metal ion binding"/>
    <property type="evidence" value="ECO:0007669"/>
    <property type="project" value="UniProtKB-UniRule"/>
</dbReference>
<keyword evidence="7 10" id="KW-0460">Magnesium</keyword>
<feature type="binding site" evidence="11">
    <location>
        <position position="295"/>
    </location>
    <ligand>
        <name>Mg(2+)</name>
        <dbReference type="ChEBI" id="CHEBI:18420"/>
    </ligand>
</feature>
<dbReference type="OrthoDB" id="9778595at2"/>
<comment type="catalytic activity">
    <reaction evidence="9 10">
        <text>L-threonyl-[protein] + FAD = FMN-L-threonyl-[protein] + AMP + H(+)</text>
        <dbReference type="Rhea" id="RHEA:36847"/>
        <dbReference type="Rhea" id="RHEA-COMP:11060"/>
        <dbReference type="Rhea" id="RHEA-COMP:11061"/>
        <dbReference type="ChEBI" id="CHEBI:15378"/>
        <dbReference type="ChEBI" id="CHEBI:30013"/>
        <dbReference type="ChEBI" id="CHEBI:57692"/>
        <dbReference type="ChEBI" id="CHEBI:74257"/>
        <dbReference type="ChEBI" id="CHEBI:456215"/>
        <dbReference type="EC" id="2.7.1.180"/>
    </reaction>
</comment>
<dbReference type="GO" id="GO:0016740">
    <property type="term" value="F:transferase activity"/>
    <property type="evidence" value="ECO:0007669"/>
    <property type="project" value="UniProtKB-UniRule"/>
</dbReference>
<evidence type="ECO:0000256" key="10">
    <source>
        <dbReference type="PIRNR" id="PIRNR006268"/>
    </source>
</evidence>
<comment type="similarity">
    <text evidence="10">Belongs to the ApbE family.</text>
</comment>
<evidence type="ECO:0000256" key="11">
    <source>
        <dbReference type="PIRSR" id="PIRSR006268-2"/>
    </source>
</evidence>
<evidence type="ECO:0000256" key="1">
    <source>
        <dbReference type="ARBA" id="ARBA00011955"/>
    </source>
</evidence>
<evidence type="ECO:0000256" key="8">
    <source>
        <dbReference type="ARBA" id="ARBA00031306"/>
    </source>
</evidence>
<dbReference type="SUPFAM" id="SSF143631">
    <property type="entry name" value="ApbE-like"/>
    <property type="match status" value="1"/>
</dbReference>
<organism evidence="12 13">
    <name type="scientific">Kolteria novifilia</name>
    <dbReference type="NCBI Taxonomy" id="2527975"/>
    <lineage>
        <taxon>Bacteria</taxon>
        <taxon>Pseudomonadati</taxon>
        <taxon>Planctomycetota</taxon>
        <taxon>Planctomycetia</taxon>
        <taxon>Kolteriales</taxon>
        <taxon>Kolteriaceae</taxon>
        <taxon>Kolteria</taxon>
    </lineage>
</organism>
<evidence type="ECO:0000256" key="3">
    <source>
        <dbReference type="ARBA" id="ARBA00022630"/>
    </source>
</evidence>
<evidence type="ECO:0000256" key="7">
    <source>
        <dbReference type="ARBA" id="ARBA00022842"/>
    </source>
</evidence>
<dbReference type="PANTHER" id="PTHR30040">
    <property type="entry name" value="THIAMINE BIOSYNTHESIS LIPOPROTEIN APBE"/>
    <property type="match status" value="1"/>
</dbReference>
<evidence type="ECO:0000313" key="12">
    <source>
        <dbReference type="EMBL" id="QDU59334.1"/>
    </source>
</evidence>
<dbReference type="EC" id="2.7.1.180" evidence="1 10"/>
<evidence type="ECO:0000313" key="13">
    <source>
        <dbReference type="Proteomes" id="UP000317093"/>
    </source>
</evidence>
<evidence type="ECO:0000256" key="9">
    <source>
        <dbReference type="ARBA" id="ARBA00048540"/>
    </source>
</evidence>
<evidence type="ECO:0000256" key="6">
    <source>
        <dbReference type="ARBA" id="ARBA00022827"/>
    </source>
</evidence>
<keyword evidence="4 10" id="KW-0808">Transferase</keyword>
<dbReference type="EMBL" id="CP036279">
    <property type="protein sequence ID" value="QDU59334.1"/>
    <property type="molecule type" value="Genomic_DNA"/>
</dbReference>
<keyword evidence="12" id="KW-0449">Lipoprotein</keyword>
<dbReference type="PANTHER" id="PTHR30040:SF2">
    <property type="entry name" value="FAD:PROTEIN FMN TRANSFERASE"/>
    <property type="match status" value="1"/>
</dbReference>
<name>A0A518AX95_9BACT</name>
<protein>
    <recommendedName>
        <fullName evidence="2 10">FAD:protein FMN transferase</fullName>
        <ecNumber evidence="1 10">2.7.1.180</ecNumber>
    </recommendedName>
    <alternativeName>
        <fullName evidence="8 10">Flavin transferase</fullName>
    </alternativeName>
</protein>
<sequence length="344" mass="38439">MKDPTRRISRRLEPSRERVEDLLEEVEAFANEPVVTCRRQAMACAFDLQFAKSANHRVALTSLEMIDDLEAQMTVYQDDSELSEINAKAAETPVVVEERLFELLARCRALSLQTGGAFDITSGPLIKAWGFYRREGHLPTPDELREARARVGIDKVRFDPRAKTVRFTKPGIELNLGAIGKGYALDRVGEYLREQEFGAALLSAGHSSLLALGRPSWDVAWHVDLRDPRDLHRQLAMVRLRDQALSTSSASQQYFDVDGKRYGHLIDPRTGWPTEGVLQVTVAAPDATLAEGLSTAFFIHGWEWTASYVKRHPELGVLMVLQEDPAKPARVEVTGTIDVDMADA</sequence>
<comment type="cofactor">
    <cofactor evidence="11">
        <name>Mg(2+)</name>
        <dbReference type="ChEBI" id="CHEBI:18420"/>
    </cofactor>
    <cofactor evidence="11">
        <name>Mn(2+)</name>
        <dbReference type="ChEBI" id="CHEBI:29035"/>
    </cofactor>
    <text evidence="11">Magnesium. Can also use manganese.</text>
</comment>
<dbReference type="InterPro" id="IPR024932">
    <property type="entry name" value="ApbE"/>
</dbReference>
<keyword evidence="13" id="KW-1185">Reference proteome</keyword>
<gene>
    <name evidence="12" type="primary">apbE_1</name>
    <name evidence="12" type="ORF">Pan216_01620</name>
</gene>
<evidence type="ECO:0000256" key="2">
    <source>
        <dbReference type="ARBA" id="ARBA00016337"/>
    </source>
</evidence>
<dbReference type="AlphaFoldDB" id="A0A518AX95"/>
<keyword evidence="6 10" id="KW-0274">FAD</keyword>
<dbReference type="Pfam" id="PF02424">
    <property type="entry name" value="ApbE"/>
    <property type="match status" value="1"/>
</dbReference>
<reference evidence="12 13" key="1">
    <citation type="submission" date="2019-02" db="EMBL/GenBank/DDBJ databases">
        <title>Deep-cultivation of Planctomycetes and their phenomic and genomic characterization uncovers novel biology.</title>
        <authorList>
            <person name="Wiegand S."/>
            <person name="Jogler M."/>
            <person name="Boedeker C."/>
            <person name="Pinto D."/>
            <person name="Vollmers J."/>
            <person name="Rivas-Marin E."/>
            <person name="Kohn T."/>
            <person name="Peeters S.H."/>
            <person name="Heuer A."/>
            <person name="Rast P."/>
            <person name="Oberbeckmann S."/>
            <person name="Bunk B."/>
            <person name="Jeske O."/>
            <person name="Meyerdierks A."/>
            <person name="Storesund J.E."/>
            <person name="Kallscheuer N."/>
            <person name="Luecker S."/>
            <person name="Lage O.M."/>
            <person name="Pohl T."/>
            <person name="Merkel B.J."/>
            <person name="Hornburger P."/>
            <person name="Mueller R.-W."/>
            <person name="Bruemmer F."/>
            <person name="Labrenz M."/>
            <person name="Spormann A.M."/>
            <person name="Op den Camp H."/>
            <person name="Overmann J."/>
            <person name="Amann R."/>
            <person name="Jetten M.S.M."/>
            <person name="Mascher T."/>
            <person name="Medema M.H."/>
            <person name="Devos D.P."/>
            <person name="Kaster A.-K."/>
            <person name="Ovreas L."/>
            <person name="Rohde M."/>
            <person name="Galperin M.Y."/>
            <person name="Jogler C."/>
        </authorList>
    </citation>
    <scope>NUCLEOTIDE SEQUENCE [LARGE SCALE GENOMIC DNA]</scope>
    <source>
        <strain evidence="12 13">Pan216</strain>
    </source>
</reference>
<keyword evidence="5 10" id="KW-0479">Metal-binding</keyword>
<dbReference type="Gene3D" id="3.10.520.10">
    <property type="entry name" value="ApbE-like domains"/>
    <property type="match status" value="1"/>
</dbReference>
<evidence type="ECO:0000256" key="5">
    <source>
        <dbReference type="ARBA" id="ARBA00022723"/>
    </source>
</evidence>
<dbReference type="Proteomes" id="UP000317093">
    <property type="component" value="Chromosome"/>
</dbReference>